<protein>
    <recommendedName>
        <fullName evidence="5">Adhesin domain-containing protein</fullName>
    </recommendedName>
</protein>
<keyword evidence="2" id="KW-0472">Membrane</keyword>
<feature type="transmembrane region" description="Helical" evidence="2">
    <location>
        <begin position="207"/>
        <end position="227"/>
    </location>
</feature>
<feature type="region of interest" description="Disordered" evidence="1">
    <location>
        <begin position="100"/>
        <end position="119"/>
    </location>
</feature>
<dbReference type="AlphaFoldDB" id="W7HYN6"/>
<feature type="region of interest" description="Disordered" evidence="1">
    <location>
        <begin position="628"/>
        <end position="647"/>
    </location>
</feature>
<sequence>MERRDHPSMEEHPSTNPYIIDASATMTADFAVADGYFGDRQPRLPLNPYITSTTETTADMVVTDGYFNSRPHQQLPVVHLANEEPVKIAMPELRRHVQSDSVPDAENMPHRSGDDDSQEVYSRISFASERSTLPPSYSSRRHSYEDNIGGAQQVEASSLVAECLCGHPQCISCVVGGRVPRTAAVTRRARCSRGCRSGHKKAGKFKFCCSIAFVLIFTWVLFGGILWKRAANKFQESLAYYKGLGCSELLPGVYEEAFTVPLNSTLSSFSLSQLVVYDKQQSSANNPSGRINVDGYVKVEHATEADKVADDEVLIKVEYQVSDEKVFQDIDIRLVEGGILITTNRYSSNPEGKRDICIFFQVTVRFPRLASVKEISMFAITTEQLSVQLRPSLNLKVLDTALLRSVTGDIVSNGRQPAKIHDSGAKDANFGLQARHLLVDTITGDVRGVWGLADSAVLNTQSGNIDIGVMPITSLSDMGTATDFSISSISGDVAVHSVSNDGTLGPFRHDLVDYNTRITTISGDIIGQYLLGSHLSVQTISGAIEADILPISPLTAGRSADRPIRLETDSKSGKTKMSFLEATDAKVLTEPRALLRMRRLQTVISWLDESSRRLWQLIQKQCIDRHADAGNNAHTPDGDAESRRFGISDTSDEDVEPLFVDPADTGLASLAFFKASHTTVSGNIRVHYPAVFEGRVKSTSLTGDIQISGTDVQIIRSDKNGPVGRYVEAVHGKEESAMVKSNSVSGDTSICIGDY</sequence>
<evidence type="ECO:0000256" key="1">
    <source>
        <dbReference type="SAM" id="MobiDB-lite"/>
    </source>
</evidence>
<dbReference type="Proteomes" id="UP000024837">
    <property type="component" value="Unassembled WGS sequence"/>
</dbReference>
<keyword evidence="4" id="KW-1185">Reference proteome</keyword>
<organism evidence="3 4">
    <name type="scientific">Drechslerella stenobrocha 248</name>
    <dbReference type="NCBI Taxonomy" id="1043628"/>
    <lineage>
        <taxon>Eukaryota</taxon>
        <taxon>Fungi</taxon>
        <taxon>Dikarya</taxon>
        <taxon>Ascomycota</taxon>
        <taxon>Pezizomycotina</taxon>
        <taxon>Orbiliomycetes</taxon>
        <taxon>Orbiliales</taxon>
        <taxon>Orbiliaceae</taxon>
        <taxon>Drechslerella</taxon>
    </lineage>
</organism>
<keyword evidence="2" id="KW-1133">Transmembrane helix</keyword>
<evidence type="ECO:0000256" key="2">
    <source>
        <dbReference type="SAM" id="Phobius"/>
    </source>
</evidence>
<dbReference type="HOGENOM" id="CLU_368017_0_0_1"/>
<feature type="compositionally biased region" description="Basic and acidic residues" evidence="1">
    <location>
        <begin position="636"/>
        <end position="646"/>
    </location>
</feature>
<dbReference type="EMBL" id="KI966427">
    <property type="protein sequence ID" value="EWC45297.1"/>
    <property type="molecule type" value="Genomic_DNA"/>
</dbReference>
<accession>W7HYN6</accession>
<gene>
    <name evidence="3" type="ORF">DRE_00696</name>
</gene>
<evidence type="ECO:0000313" key="3">
    <source>
        <dbReference type="EMBL" id="EWC45297.1"/>
    </source>
</evidence>
<keyword evidence="2" id="KW-0812">Transmembrane</keyword>
<dbReference type="OrthoDB" id="3539644at2759"/>
<name>W7HYN6_9PEZI</name>
<proteinExistence type="predicted"/>
<evidence type="ECO:0008006" key="5">
    <source>
        <dbReference type="Google" id="ProtNLM"/>
    </source>
</evidence>
<reference evidence="3 4" key="1">
    <citation type="submission" date="2013-05" db="EMBL/GenBank/DDBJ databases">
        <title>Drechslerella stenobrocha genome reveals carnivorous origination and mechanical trapping mechanism of predatory fungi.</title>
        <authorList>
            <person name="Liu X."/>
            <person name="Zhang W."/>
            <person name="Liu K."/>
        </authorList>
    </citation>
    <scope>NUCLEOTIDE SEQUENCE [LARGE SCALE GENOMIC DNA]</scope>
    <source>
        <strain evidence="3 4">248</strain>
    </source>
</reference>
<evidence type="ECO:0000313" key="4">
    <source>
        <dbReference type="Proteomes" id="UP000024837"/>
    </source>
</evidence>